<dbReference type="Proteomes" id="UP001382455">
    <property type="component" value="Unassembled WGS sequence"/>
</dbReference>
<dbReference type="InterPro" id="IPR021953">
    <property type="entry name" value="DUF3570"/>
</dbReference>
<gene>
    <name evidence="2" type="ORF">WAE96_09975</name>
</gene>
<keyword evidence="1" id="KW-0472">Membrane</keyword>
<reference evidence="2 3" key="1">
    <citation type="submission" date="2023-12" db="EMBL/GenBank/DDBJ databases">
        <title>Friends and Foes: Symbiotic and Algicidal bacterial influence on Karenia brevis blooms.</title>
        <authorList>
            <person name="Fei C."/>
            <person name="Mohamed A.R."/>
            <person name="Booker A."/>
            <person name="Arshad M."/>
            <person name="Klass S."/>
            <person name="Ahn S."/>
            <person name="Gilbert P.M."/>
            <person name="Heil C.A."/>
            <person name="Martinez J.M."/>
            <person name="Amin S.A."/>
        </authorList>
    </citation>
    <scope>NUCLEOTIDE SEQUENCE [LARGE SCALE GENOMIC DNA]</scope>
    <source>
        <strain evidence="2 3">CE15</strain>
    </source>
</reference>
<dbReference type="Pfam" id="PF12094">
    <property type="entry name" value="DUF3570"/>
    <property type="match status" value="1"/>
</dbReference>
<accession>A0ABU8ESP2</accession>
<comment type="caution">
    <text evidence="2">The sequence shown here is derived from an EMBL/GenBank/DDBJ whole genome shotgun (WGS) entry which is preliminary data.</text>
</comment>
<proteinExistence type="predicted"/>
<evidence type="ECO:0000313" key="3">
    <source>
        <dbReference type="Proteomes" id="UP001382455"/>
    </source>
</evidence>
<keyword evidence="1" id="KW-0812">Transmembrane</keyword>
<evidence type="ECO:0000256" key="1">
    <source>
        <dbReference type="SAM" id="Phobius"/>
    </source>
</evidence>
<dbReference type="RefSeq" id="WP_336435347.1">
    <property type="nucleotide sequence ID" value="NZ_JBAWKS010000001.1"/>
</dbReference>
<protein>
    <submittedName>
        <fullName evidence="2">DUF3570 domain-containing protein</fullName>
    </submittedName>
</protein>
<sequence length="379" mass="43315">MAVTNLFKYLVASVMFVSLSICAAVLPEDRVDAMYHSYDGGGMSIDGPSILIRKKVSKAVSVSANYYVDSVSSASIDVLATASPYKEERDEQSVGVDFLNEKTLFSLGYSQSQENDYDAKSYKLAVSQSFFGDLSVLSLSYAQGDDIVMQNGNALFSEEVKRANYALSWSQVASKNWTFDFNIEAITEQGYLNNPYRSYRYRDDTAALGYSYATEIYPETRTSNAAALRTRYFLPINAALYGEVRYFSDTWGIAASNYKLGYSQALYDNWLIDFHVRHYTQSKADFYQDMFDRKDQFNFMARDKEMSSFNDLTIGLKARYLHTFDRSSLIKSASVNFAWDHIRFDYDDFRNVLQTDNPGQEDFYSFSANVLRAYVSLWY</sequence>
<dbReference type="EMBL" id="JBAWKS010000001">
    <property type="protein sequence ID" value="MEI4549994.1"/>
    <property type="molecule type" value="Genomic_DNA"/>
</dbReference>
<name>A0ABU8ESP2_9GAMM</name>
<feature type="transmembrane region" description="Helical" evidence="1">
    <location>
        <begin position="6"/>
        <end position="26"/>
    </location>
</feature>
<organism evidence="2 3">
    <name type="scientific">Pseudoalteromonas spongiae</name>
    <dbReference type="NCBI Taxonomy" id="298657"/>
    <lineage>
        <taxon>Bacteria</taxon>
        <taxon>Pseudomonadati</taxon>
        <taxon>Pseudomonadota</taxon>
        <taxon>Gammaproteobacteria</taxon>
        <taxon>Alteromonadales</taxon>
        <taxon>Pseudoalteromonadaceae</taxon>
        <taxon>Pseudoalteromonas</taxon>
    </lineage>
</organism>
<keyword evidence="1" id="KW-1133">Transmembrane helix</keyword>
<evidence type="ECO:0000313" key="2">
    <source>
        <dbReference type="EMBL" id="MEI4549994.1"/>
    </source>
</evidence>
<keyword evidence="3" id="KW-1185">Reference proteome</keyword>